<comment type="caution">
    <text evidence="1">The sequence shown here is derived from an EMBL/GenBank/DDBJ whole genome shotgun (WGS) entry which is preliminary data.</text>
</comment>
<sequence>METKMMTPNRLTICLLLTSSSREGEIEQKNPFKRWSKFKTTSNGDQKPNNLEIDRETIDEQINNSRCQQLLIDQLALYNCGLFGLGSRRTEK</sequence>
<evidence type="ECO:0000313" key="2">
    <source>
        <dbReference type="Proteomes" id="UP000275267"/>
    </source>
</evidence>
<protein>
    <submittedName>
        <fullName evidence="1">Uncharacterized protein</fullName>
    </submittedName>
</protein>
<accession>A0A3L6SS31</accession>
<dbReference type="AlphaFoldDB" id="A0A3L6SS31"/>
<organism evidence="1 2">
    <name type="scientific">Panicum miliaceum</name>
    <name type="common">Proso millet</name>
    <name type="synonym">Broomcorn millet</name>
    <dbReference type="NCBI Taxonomy" id="4540"/>
    <lineage>
        <taxon>Eukaryota</taxon>
        <taxon>Viridiplantae</taxon>
        <taxon>Streptophyta</taxon>
        <taxon>Embryophyta</taxon>
        <taxon>Tracheophyta</taxon>
        <taxon>Spermatophyta</taxon>
        <taxon>Magnoliopsida</taxon>
        <taxon>Liliopsida</taxon>
        <taxon>Poales</taxon>
        <taxon>Poaceae</taxon>
        <taxon>PACMAD clade</taxon>
        <taxon>Panicoideae</taxon>
        <taxon>Panicodae</taxon>
        <taxon>Paniceae</taxon>
        <taxon>Panicinae</taxon>
        <taxon>Panicum</taxon>
        <taxon>Panicum sect. Panicum</taxon>
    </lineage>
</organism>
<proteinExistence type="predicted"/>
<gene>
    <name evidence="1" type="ORF">C2845_PM07G37870</name>
</gene>
<reference evidence="2" key="1">
    <citation type="journal article" date="2019" name="Nat. Commun.">
        <title>The genome of broomcorn millet.</title>
        <authorList>
            <person name="Zou C."/>
            <person name="Miki D."/>
            <person name="Li D."/>
            <person name="Tang Q."/>
            <person name="Xiao L."/>
            <person name="Rajput S."/>
            <person name="Deng P."/>
            <person name="Jia W."/>
            <person name="Huang R."/>
            <person name="Zhang M."/>
            <person name="Sun Y."/>
            <person name="Hu J."/>
            <person name="Fu X."/>
            <person name="Schnable P.S."/>
            <person name="Li F."/>
            <person name="Zhang H."/>
            <person name="Feng B."/>
            <person name="Zhu X."/>
            <person name="Liu R."/>
            <person name="Schnable J.C."/>
            <person name="Zhu J.-K."/>
            <person name="Zhang H."/>
        </authorList>
    </citation>
    <scope>NUCLEOTIDE SEQUENCE [LARGE SCALE GENOMIC DNA]</scope>
</reference>
<name>A0A3L6SS31_PANMI</name>
<dbReference type="Proteomes" id="UP000275267">
    <property type="component" value="Unassembled WGS sequence"/>
</dbReference>
<evidence type="ECO:0000313" key="1">
    <source>
        <dbReference type="EMBL" id="RLN25408.1"/>
    </source>
</evidence>
<keyword evidence="2" id="KW-1185">Reference proteome</keyword>
<dbReference type="EMBL" id="PQIB02000004">
    <property type="protein sequence ID" value="RLN25408.1"/>
    <property type="molecule type" value="Genomic_DNA"/>
</dbReference>